<organism evidence="2 3">
    <name type="scientific">Pleurodeles waltl</name>
    <name type="common">Iberian ribbed newt</name>
    <dbReference type="NCBI Taxonomy" id="8319"/>
    <lineage>
        <taxon>Eukaryota</taxon>
        <taxon>Metazoa</taxon>
        <taxon>Chordata</taxon>
        <taxon>Craniata</taxon>
        <taxon>Vertebrata</taxon>
        <taxon>Euteleostomi</taxon>
        <taxon>Amphibia</taxon>
        <taxon>Batrachia</taxon>
        <taxon>Caudata</taxon>
        <taxon>Salamandroidea</taxon>
        <taxon>Salamandridae</taxon>
        <taxon>Pleurodelinae</taxon>
        <taxon>Pleurodeles</taxon>
    </lineage>
</organism>
<keyword evidence="3" id="KW-1185">Reference proteome</keyword>
<comment type="caution">
    <text evidence="2">The sequence shown here is derived from an EMBL/GenBank/DDBJ whole genome shotgun (WGS) entry which is preliminary data.</text>
</comment>
<dbReference type="AlphaFoldDB" id="A0AAV7VEH0"/>
<accession>A0AAV7VEH0</accession>
<dbReference type="Proteomes" id="UP001066276">
    <property type="component" value="Chromosome 2_1"/>
</dbReference>
<feature type="region of interest" description="Disordered" evidence="1">
    <location>
        <begin position="137"/>
        <end position="167"/>
    </location>
</feature>
<feature type="region of interest" description="Disordered" evidence="1">
    <location>
        <begin position="1"/>
        <end position="62"/>
    </location>
</feature>
<name>A0AAV7VEH0_PLEWA</name>
<proteinExistence type="predicted"/>
<evidence type="ECO:0000256" key="1">
    <source>
        <dbReference type="SAM" id="MobiDB-lite"/>
    </source>
</evidence>
<dbReference type="EMBL" id="JANPWB010000003">
    <property type="protein sequence ID" value="KAJ1198910.1"/>
    <property type="molecule type" value="Genomic_DNA"/>
</dbReference>
<sequence>MASPPAPHSTQTAVTTPCSIQARRSQNCVASPRGLSGPADLPWGRRRRPLGPPAHRNAGRPSSLRSAHLFCCLPGGTVLTQRPPQAAGPRPHSSAMQPLRCPLFTSVSALSPGLFFARGGLMPGRPHHWPPIQARPNPAAASSLVRPAGSASRPGPSRGTPQTQCAPWTPRCCSPSPAHGPAHHKGSGALPLCFAWVRAAEPRTDASAHFTILTTPGVLFI</sequence>
<gene>
    <name evidence="2" type="ORF">NDU88_002748</name>
</gene>
<protein>
    <submittedName>
        <fullName evidence="2">Uncharacterized protein</fullName>
    </submittedName>
</protein>
<feature type="compositionally biased region" description="Polar residues" evidence="1">
    <location>
        <begin position="8"/>
        <end position="29"/>
    </location>
</feature>
<reference evidence="2" key="1">
    <citation type="journal article" date="2022" name="bioRxiv">
        <title>Sequencing and chromosome-scale assembly of the giantPleurodeles waltlgenome.</title>
        <authorList>
            <person name="Brown T."/>
            <person name="Elewa A."/>
            <person name="Iarovenko S."/>
            <person name="Subramanian E."/>
            <person name="Araus A.J."/>
            <person name="Petzold A."/>
            <person name="Susuki M."/>
            <person name="Suzuki K.-i.T."/>
            <person name="Hayashi T."/>
            <person name="Toyoda A."/>
            <person name="Oliveira C."/>
            <person name="Osipova E."/>
            <person name="Leigh N.D."/>
            <person name="Simon A."/>
            <person name="Yun M.H."/>
        </authorList>
    </citation>
    <scope>NUCLEOTIDE SEQUENCE</scope>
    <source>
        <strain evidence="2">20211129_DDA</strain>
        <tissue evidence="2">Liver</tissue>
    </source>
</reference>
<evidence type="ECO:0000313" key="2">
    <source>
        <dbReference type="EMBL" id="KAJ1198910.1"/>
    </source>
</evidence>
<evidence type="ECO:0000313" key="3">
    <source>
        <dbReference type="Proteomes" id="UP001066276"/>
    </source>
</evidence>